<evidence type="ECO:0000256" key="13">
    <source>
        <dbReference type="SAM" id="Phobius"/>
    </source>
</evidence>
<keyword evidence="7 16" id="KW-0378">Hydrolase</keyword>
<dbReference type="InterPro" id="IPR001460">
    <property type="entry name" value="PCN-bd_Tpept"/>
</dbReference>
<dbReference type="Pfam" id="PF03717">
    <property type="entry name" value="PBP_dimer"/>
    <property type="match status" value="1"/>
</dbReference>
<evidence type="ECO:0000256" key="4">
    <source>
        <dbReference type="ARBA" id="ARBA00022519"/>
    </source>
</evidence>
<dbReference type="InterPro" id="IPR036138">
    <property type="entry name" value="PBP_dimer_sf"/>
</dbReference>
<protein>
    <submittedName>
        <fullName evidence="16">Peptidoglycan D,D-transpeptidase MrdA</fullName>
        <ecNumber evidence="16">3.4.16.4</ecNumber>
    </submittedName>
</protein>
<dbReference type="PANTHER" id="PTHR30627">
    <property type="entry name" value="PEPTIDOGLYCAN D,D-TRANSPEPTIDASE"/>
    <property type="match status" value="1"/>
</dbReference>
<dbReference type="FunFam" id="3.40.710.10:FF:000024">
    <property type="entry name" value="Penicillin-binding protein 2"/>
    <property type="match status" value="1"/>
</dbReference>
<dbReference type="AlphaFoldDB" id="A0A3B0VYC3"/>
<evidence type="ECO:0000259" key="14">
    <source>
        <dbReference type="Pfam" id="PF00905"/>
    </source>
</evidence>
<dbReference type="PANTHER" id="PTHR30627:SF2">
    <property type="entry name" value="PEPTIDOGLYCAN D,D-TRANSPEPTIDASE MRDA"/>
    <property type="match status" value="1"/>
</dbReference>
<dbReference type="GO" id="GO:0071972">
    <property type="term" value="F:peptidoglycan L,D-transpeptidase activity"/>
    <property type="evidence" value="ECO:0007669"/>
    <property type="project" value="TreeGrafter"/>
</dbReference>
<proteinExistence type="inferred from homology"/>
<dbReference type="Gene3D" id="3.30.1390.30">
    <property type="entry name" value="Penicillin-binding protein 2a, domain 3"/>
    <property type="match status" value="1"/>
</dbReference>
<dbReference type="Pfam" id="PF00905">
    <property type="entry name" value="Transpeptidase"/>
    <property type="match status" value="1"/>
</dbReference>
<evidence type="ECO:0000256" key="9">
    <source>
        <dbReference type="ARBA" id="ARBA00022984"/>
    </source>
</evidence>
<dbReference type="GO" id="GO:0009252">
    <property type="term" value="P:peptidoglycan biosynthetic process"/>
    <property type="evidence" value="ECO:0007669"/>
    <property type="project" value="UniProtKB-KW"/>
</dbReference>
<dbReference type="HAMAP" id="MF_02081">
    <property type="entry name" value="MrdA_transpept"/>
    <property type="match status" value="1"/>
</dbReference>
<comment type="subcellular location">
    <subcellularLocation>
        <location evidence="2">Cell membrane</location>
    </subcellularLocation>
    <subcellularLocation>
        <location evidence="1">Membrane</location>
        <topology evidence="1">Single-pass membrane protein</topology>
    </subcellularLocation>
</comment>
<keyword evidence="4" id="KW-0997">Cell inner membrane</keyword>
<evidence type="ECO:0000256" key="10">
    <source>
        <dbReference type="ARBA" id="ARBA00022989"/>
    </source>
</evidence>
<dbReference type="InterPro" id="IPR017790">
    <property type="entry name" value="Penicillin-binding_protein_2"/>
</dbReference>
<dbReference type="GO" id="GO:0009002">
    <property type="term" value="F:serine-type D-Ala-D-Ala carboxypeptidase activity"/>
    <property type="evidence" value="ECO:0007669"/>
    <property type="project" value="UniProtKB-EC"/>
</dbReference>
<name>A0A3B0VYC3_9ZZZZ</name>
<evidence type="ECO:0000256" key="11">
    <source>
        <dbReference type="ARBA" id="ARBA00023136"/>
    </source>
</evidence>
<dbReference type="EMBL" id="UOFB01000023">
    <property type="protein sequence ID" value="VAW44142.1"/>
    <property type="molecule type" value="Genomic_DNA"/>
</dbReference>
<keyword evidence="8" id="KW-0133">Cell shape</keyword>
<feature type="domain" description="Penicillin-binding protein transpeptidase" evidence="14">
    <location>
        <begin position="271"/>
        <end position="597"/>
    </location>
</feature>
<dbReference type="NCBIfam" id="TIGR03423">
    <property type="entry name" value="pbp2_mrdA"/>
    <property type="match status" value="1"/>
</dbReference>
<evidence type="ECO:0000256" key="8">
    <source>
        <dbReference type="ARBA" id="ARBA00022960"/>
    </source>
</evidence>
<evidence type="ECO:0000256" key="7">
    <source>
        <dbReference type="ARBA" id="ARBA00022801"/>
    </source>
</evidence>
<evidence type="ECO:0000256" key="5">
    <source>
        <dbReference type="ARBA" id="ARBA00022670"/>
    </source>
</evidence>
<dbReference type="SUPFAM" id="SSF56519">
    <property type="entry name" value="Penicillin binding protein dimerisation domain"/>
    <property type="match status" value="1"/>
</dbReference>
<dbReference type="Gene3D" id="3.90.1310.10">
    <property type="entry name" value="Penicillin-binding protein 2a (Domain 2)"/>
    <property type="match status" value="1"/>
</dbReference>
<dbReference type="InterPro" id="IPR005311">
    <property type="entry name" value="PBP_dimer"/>
</dbReference>
<keyword evidence="5" id="KW-0645">Protease</keyword>
<sequence length="622" mass="70472">MPEHLDFNSDSERFNQKKQFRFRLYVAFIFTLILFAILIARMTQLQWIEHERYQGLAEGNRISIETLPPTRGKIFDRNHVLLADNQPVYALKLIREKMDSIDATMLAIQVILDNVDPKRVHDFFQTFKKRNRSKSYTLPFTFSEAQAAQFAVISHKHPGVTLTARLKRTYPHGATAVHALGYVARINQKELKKLDPKAYRGTDIIGKSGIERYYEKVLHGSPGIQQIETNVRGRVLRKLETLPATPGEDIHLTLDIELQQFAESLMGDMRGAIVAMDPQNGEVFAFVSTPVFDPNLFVDGIDHKSYNTLLNDPNRPFINRVINGRYPPGSTTKPFMALGAIENNFISPNKKIYDPGYLVYKDHRYRDWKRTGHGLVDMNKAIVESCDTYFYELSLDMGIDNIHNSLAPFGFGAHTGIDIHGESKGILPSQKWKREVKGKPWFRGETIISSIGQGYNLTTPLQLARATAILANRGKVIRPHLVRSHKTEALDQIEIKKISNWEKVITSMENVMHSKKGTARRHAKHLPFKMAGKTGTAQVFSLNAGDYDADTLHEKLHDHSLFIGFAPVNNPKIAIAVIAENAGSGSKTAAPIGVKLIEKFFQLYYSETYYPQQNETLNSHED</sequence>
<keyword evidence="3" id="KW-1003">Cell membrane</keyword>
<evidence type="ECO:0000256" key="12">
    <source>
        <dbReference type="ARBA" id="ARBA00023316"/>
    </source>
</evidence>
<keyword evidence="12" id="KW-0961">Cell wall biogenesis/degradation</keyword>
<dbReference type="SUPFAM" id="SSF56601">
    <property type="entry name" value="beta-lactamase/transpeptidase-like"/>
    <property type="match status" value="1"/>
</dbReference>
<keyword evidence="10 13" id="KW-1133">Transmembrane helix</keyword>
<keyword evidence="6 13" id="KW-0812">Transmembrane</keyword>
<dbReference type="Gene3D" id="3.40.710.10">
    <property type="entry name" value="DD-peptidase/beta-lactamase superfamily"/>
    <property type="match status" value="1"/>
</dbReference>
<evidence type="ECO:0000256" key="6">
    <source>
        <dbReference type="ARBA" id="ARBA00022692"/>
    </source>
</evidence>
<dbReference type="GO" id="GO:0005886">
    <property type="term" value="C:plasma membrane"/>
    <property type="evidence" value="ECO:0007669"/>
    <property type="project" value="UniProtKB-SubCell"/>
</dbReference>
<dbReference type="EC" id="3.4.16.4" evidence="16"/>
<reference evidence="16" key="1">
    <citation type="submission" date="2018-06" db="EMBL/GenBank/DDBJ databases">
        <authorList>
            <person name="Zhirakovskaya E."/>
        </authorList>
    </citation>
    <scope>NUCLEOTIDE SEQUENCE</scope>
</reference>
<accession>A0A3B0VYC3</accession>
<evidence type="ECO:0000313" key="16">
    <source>
        <dbReference type="EMBL" id="VAW44142.1"/>
    </source>
</evidence>
<evidence type="ECO:0000256" key="2">
    <source>
        <dbReference type="ARBA" id="ARBA00004236"/>
    </source>
</evidence>
<dbReference type="GO" id="GO:0071555">
    <property type="term" value="P:cell wall organization"/>
    <property type="evidence" value="ECO:0007669"/>
    <property type="project" value="UniProtKB-KW"/>
</dbReference>
<evidence type="ECO:0000256" key="3">
    <source>
        <dbReference type="ARBA" id="ARBA00022475"/>
    </source>
</evidence>
<dbReference type="GO" id="GO:0008360">
    <property type="term" value="P:regulation of cell shape"/>
    <property type="evidence" value="ECO:0007669"/>
    <property type="project" value="UniProtKB-KW"/>
</dbReference>
<organism evidence="16">
    <name type="scientific">hydrothermal vent metagenome</name>
    <dbReference type="NCBI Taxonomy" id="652676"/>
    <lineage>
        <taxon>unclassified sequences</taxon>
        <taxon>metagenomes</taxon>
        <taxon>ecological metagenomes</taxon>
    </lineage>
</organism>
<feature type="transmembrane region" description="Helical" evidence="13">
    <location>
        <begin position="22"/>
        <end position="42"/>
    </location>
</feature>
<dbReference type="InterPro" id="IPR012338">
    <property type="entry name" value="Beta-lactam/transpept-like"/>
</dbReference>
<gene>
    <name evidence="16" type="ORF">MNBD_GAMMA04-1146</name>
</gene>
<dbReference type="GO" id="GO:0008658">
    <property type="term" value="F:penicillin binding"/>
    <property type="evidence" value="ECO:0007669"/>
    <property type="project" value="InterPro"/>
</dbReference>
<evidence type="ECO:0000256" key="1">
    <source>
        <dbReference type="ARBA" id="ARBA00004167"/>
    </source>
</evidence>
<dbReference type="GO" id="GO:0006508">
    <property type="term" value="P:proteolysis"/>
    <property type="evidence" value="ECO:0007669"/>
    <property type="project" value="UniProtKB-KW"/>
</dbReference>
<keyword evidence="16" id="KW-0121">Carboxypeptidase</keyword>
<keyword evidence="11 13" id="KW-0472">Membrane</keyword>
<dbReference type="InterPro" id="IPR050515">
    <property type="entry name" value="Beta-lactam/transpept"/>
</dbReference>
<feature type="domain" description="Penicillin-binding protein dimerisation" evidence="15">
    <location>
        <begin position="67"/>
        <end position="239"/>
    </location>
</feature>
<evidence type="ECO:0000259" key="15">
    <source>
        <dbReference type="Pfam" id="PF03717"/>
    </source>
</evidence>
<keyword evidence="9" id="KW-0573">Peptidoglycan synthesis</keyword>